<dbReference type="Proteomes" id="UP001319060">
    <property type="component" value="Unassembled WGS sequence"/>
</dbReference>
<feature type="transmembrane region" description="Helical" evidence="1">
    <location>
        <begin position="402"/>
        <end position="427"/>
    </location>
</feature>
<reference evidence="2 3" key="1">
    <citation type="submission" date="2021-01" db="EMBL/GenBank/DDBJ databases">
        <title>Genome Sequencing of Type Strains.</title>
        <authorList>
            <person name="Lemaire J.F."/>
            <person name="Inderbitzin P."/>
            <person name="Collins S.B."/>
            <person name="Wespe N."/>
            <person name="Knight-Connoni V."/>
        </authorList>
    </citation>
    <scope>NUCLEOTIDE SEQUENCE [LARGE SCALE GENOMIC DNA]</scope>
    <source>
        <strain evidence="2 3">DSM 14730</strain>
    </source>
</reference>
<evidence type="ECO:0000313" key="2">
    <source>
        <dbReference type="EMBL" id="MBN3546268.1"/>
    </source>
</evidence>
<keyword evidence="1" id="KW-0472">Membrane</keyword>
<feature type="transmembrane region" description="Helical" evidence="1">
    <location>
        <begin position="472"/>
        <end position="492"/>
    </location>
</feature>
<feature type="transmembrane region" description="Helical" evidence="1">
    <location>
        <begin position="504"/>
        <end position="526"/>
    </location>
</feature>
<evidence type="ECO:0008006" key="4">
    <source>
        <dbReference type="Google" id="ProtNLM"/>
    </source>
</evidence>
<evidence type="ECO:0000313" key="3">
    <source>
        <dbReference type="Proteomes" id="UP001319060"/>
    </source>
</evidence>
<protein>
    <recommendedName>
        <fullName evidence="4">Yip1 domain-containing protein</fullName>
    </recommendedName>
</protein>
<name>A0ABS2ZG02_9BACL</name>
<sequence>MNIDSKPKKKKNKNRSNYRALLIPFTIVFLLIGLVVWNNILQETKLPNQDWSRSISTSAESISSEPIALKKGDQYQIYTHLKDGIKQTTLDEKLNVVSEKEEKLSLDERGNFWTDGKKIAFISGGELIISEGGKQTALDKDVELLADTKNRFAYSKGNKVFVYDPKNGKSQLIFTAKEKLSELSGHPDSNSFIATVGEKVEMEAFYLQEKEGQYKAQSIIQYSKTPTDKVYNFRFAEAENEVHFLYTFYSSKQGTKTFKTYYGAAPYDSLAAIKFDSVRFKESDLGYEIENSSYQQLSIEKGEPVILFAATGPISAKKEAGNIYKATLNKRDWEASRISTTSDFSVYPLHVDDQTVVWLKAESVSEYKVYAASQNPEIKKASQAIGKQDIYNATFDAFTASIVSFIAMTNAFIWVVPPILFLGILYFVRIDVIEQEKPWVKWVSIALFIVTQLFVIQSLFNNTFYTIAPKYLTFSGSSLIVPIIVSVVALYVMQAAKDKDWGLFAQVSYFIGVTVLFQLFVVGTYVF</sequence>
<organism evidence="2 3">
    <name type="scientific">Fictibacillus barbaricus</name>
    <dbReference type="NCBI Taxonomy" id="182136"/>
    <lineage>
        <taxon>Bacteria</taxon>
        <taxon>Bacillati</taxon>
        <taxon>Bacillota</taxon>
        <taxon>Bacilli</taxon>
        <taxon>Bacillales</taxon>
        <taxon>Fictibacillaceae</taxon>
        <taxon>Fictibacillus</taxon>
    </lineage>
</organism>
<keyword evidence="1" id="KW-0812">Transmembrane</keyword>
<evidence type="ECO:0000256" key="1">
    <source>
        <dbReference type="SAM" id="Phobius"/>
    </source>
</evidence>
<proteinExistence type="predicted"/>
<feature type="transmembrane region" description="Helical" evidence="1">
    <location>
        <begin position="21"/>
        <end position="40"/>
    </location>
</feature>
<keyword evidence="1" id="KW-1133">Transmembrane helix</keyword>
<dbReference type="EMBL" id="JAFHKS010000044">
    <property type="protein sequence ID" value="MBN3546268.1"/>
    <property type="molecule type" value="Genomic_DNA"/>
</dbReference>
<keyword evidence="3" id="KW-1185">Reference proteome</keyword>
<dbReference type="RefSeq" id="WP_188400611.1">
    <property type="nucleotide sequence ID" value="NZ_BMCE01000001.1"/>
</dbReference>
<gene>
    <name evidence="2" type="ORF">JYA64_13265</name>
</gene>
<accession>A0ABS2ZG02</accession>
<comment type="caution">
    <text evidence="2">The sequence shown here is derived from an EMBL/GenBank/DDBJ whole genome shotgun (WGS) entry which is preliminary data.</text>
</comment>
<feature type="transmembrane region" description="Helical" evidence="1">
    <location>
        <begin position="439"/>
        <end position="460"/>
    </location>
</feature>